<dbReference type="SFLD" id="SFLDS00005">
    <property type="entry name" value="Isoprenoid_Synthase_Type_I"/>
    <property type="match status" value="1"/>
</dbReference>
<comment type="cofactor">
    <cofactor evidence="1">
        <name>Mg(2+)</name>
        <dbReference type="ChEBI" id="CHEBI:18420"/>
    </cofactor>
</comment>
<dbReference type="PANTHER" id="PTHR12001">
    <property type="entry name" value="GERANYLGERANYL PYROPHOSPHATE SYNTHASE"/>
    <property type="match status" value="1"/>
</dbReference>
<evidence type="ECO:0000256" key="1">
    <source>
        <dbReference type="ARBA" id="ARBA00001946"/>
    </source>
</evidence>
<keyword evidence="4" id="KW-0479">Metal-binding</keyword>
<dbReference type="PROSITE" id="PS00444">
    <property type="entry name" value="POLYPRENYL_SYNTHASE_2"/>
    <property type="match status" value="1"/>
</dbReference>
<comment type="similarity">
    <text evidence="2 7">Belongs to the FPP/GGPP synthase family.</text>
</comment>
<gene>
    <name evidence="8" type="ORF">RRG08_015604</name>
</gene>
<dbReference type="Proteomes" id="UP001283361">
    <property type="component" value="Unassembled WGS sequence"/>
</dbReference>
<dbReference type="Pfam" id="PF00348">
    <property type="entry name" value="polyprenyl_synt"/>
    <property type="match status" value="1"/>
</dbReference>
<evidence type="ECO:0000256" key="5">
    <source>
        <dbReference type="ARBA" id="ARBA00022842"/>
    </source>
</evidence>
<accession>A0AAE0YJ66</accession>
<dbReference type="GO" id="GO:0046872">
    <property type="term" value="F:metal ion binding"/>
    <property type="evidence" value="ECO:0007669"/>
    <property type="project" value="UniProtKB-KW"/>
</dbReference>
<dbReference type="EMBL" id="JAWDGP010006188">
    <property type="protein sequence ID" value="KAK3745877.1"/>
    <property type="molecule type" value="Genomic_DNA"/>
</dbReference>
<keyword evidence="9" id="KW-1185">Reference proteome</keyword>
<dbReference type="SUPFAM" id="SSF48576">
    <property type="entry name" value="Terpenoid synthases"/>
    <property type="match status" value="1"/>
</dbReference>
<evidence type="ECO:0000256" key="7">
    <source>
        <dbReference type="RuleBase" id="RU004466"/>
    </source>
</evidence>
<dbReference type="GO" id="GO:0005739">
    <property type="term" value="C:mitochondrion"/>
    <property type="evidence" value="ECO:0007669"/>
    <property type="project" value="TreeGrafter"/>
</dbReference>
<dbReference type="GO" id="GO:1990234">
    <property type="term" value="C:transferase complex"/>
    <property type="evidence" value="ECO:0007669"/>
    <property type="project" value="TreeGrafter"/>
</dbReference>
<evidence type="ECO:0000256" key="2">
    <source>
        <dbReference type="ARBA" id="ARBA00006706"/>
    </source>
</evidence>
<dbReference type="GO" id="GO:0004659">
    <property type="term" value="F:prenyltransferase activity"/>
    <property type="evidence" value="ECO:0007669"/>
    <property type="project" value="InterPro"/>
</dbReference>
<evidence type="ECO:0000256" key="3">
    <source>
        <dbReference type="ARBA" id="ARBA00022679"/>
    </source>
</evidence>
<dbReference type="CDD" id="cd00685">
    <property type="entry name" value="Trans_IPPS_HT"/>
    <property type="match status" value="1"/>
</dbReference>
<evidence type="ECO:0000256" key="4">
    <source>
        <dbReference type="ARBA" id="ARBA00022723"/>
    </source>
</evidence>
<dbReference type="InterPro" id="IPR008949">
    <property type="entry name" value="Isoprenoid_synthase_dom_sf"/>
</dbReference>
<proteinExistence type="inferred from homology"/>
<organism evidence="8 9">
    <name type="scientific">Elysia crispata</name>
    <name type="common">lettuce slug</name>
    <dbReference type="NCBI Taxonomy" id="231223"/>
    <lineage>
        <taxon>Eukaryota</taxon>
        <taxon>Metazoa</taxon>
        <taxon>Spiralia</taxon>
        <taxon>Lophotrochozoa</taxon>
        <taxon>Mollusca</taxon>
        <taxon>Gastropoda</taxon>
        <taxon>Heterobranchia</taxon>
        <taxon>Euthyneura</taxon>
        <taxon>Panpulmonata</taxon>
        <taxon>Sacoglossa</taxon>
        <taxon>Placobranchoidea</taxon>
        <taxon>Plakobranchidae</taxon>
        <taxon>Elysia</taxon>
    </lineage>
</organism>
<keyword evidence="5" id="KW-0460">Magnesium</keyword>
<dbReference type="GO" id="GO:0006744">
    <property type="term" value="P:ubiquinone biosynthetic process"/>
    <property type="evidence" value="ECO:0007669"/>
    <property type="project" value="TreeGrafter"/>
</dbReference>
<sequence>MASCGIPHRVVVQTLRTVNRSCSVLTRLSDSTIRAFHPSQTCSRPYCFRQQLCHHHDYRLTRRHAISGARSSPWCSTHLERPVSTSSTLLAEATVNPLTDTDPFKLAADEVKDLRADICKVLEANEPKMQEMAQYYFSRGKMFRPMVCMLMSKLCNNQNNMGDSVLPSQRIIAMVMEMLHSASLIHDDVVDAADERRNMKSLNMIYGQRRSILAGNFIHTQASKIISSIGNSRVIALHATAVEDIISGEFLQLHTKEDESERFKLYMKKTHKKTASPLACYNKCVAILSNVDETLIDAAYSYGYNFGMSYQIIDDVLDFVGQEKMGKPTDSDLKMGMVNAPVLFAAMECQDLHPVIMRRFSEPGDVEYARDMIKKTSALDRTRDLAAEHIEQAIRSLDHFTPCPARDALAQVPLILSRRKV</sequence>
<dbReference type="InterPro" id="IPR033749">
    <property type="entry name" value="Polyprenyl_synt_CS"/>
</dbReference>
<dbReference type="GO" id="GO:0008299">
    <property type="term" value="P:isoprenoid biosynthetic process"/>
    <property type="evidence" value="ECO:0007669"/>
    <property type="project" value="UniProtKB-KW"/>
</dbReference>
<evidence type="ECO:0000313" key="8">
    <source>
        <dbReference type="EMBL" id="KAK3745877.1"/>
    </source>
</evidence>
<reference evidence="8" key="1">
    <citation type="journal article" date="2023" name="G3 (Bethesda)">
        <title>A reference genome for the long-term kleptoplast-retaining sea slug Elysia crispata morphotype clarki.</title>
        <authorList>
            <person name="Eastman K.E."/>
            <person name="Pendleton A.L."/>
            <person name="Shaikh M.A."/>
            <person name="Suttiyut T."/>
            <person name="Ogas R."/>
            <person name="Tomko P."/>
            <person name="Gavelis G."/>
            <person name="Widhalm J.R."/>
            <person name="Wisecaver J.H."/>
        </authorList>
    </citation>
    <scope>NUCLEOTIDE SEQUENCE</scope>
    <source>
        <strain evidence="8">ECLA1</strain>
    </source>
</reference>
<dbReference type="InterPro" id="IPR000092">
    <property type="entry name" value="Polyprenyl_synt"/>
</dbReference>
<protein>
    <submittedName>
        <fullName evidence="8">Uncharacterized protein</fullName>
    </submittedName>
</protein>
<dbReference type="PANTHER" id="PTHR12001:SF69">
    <property type="entry name" value="ALL TRANS-POLYPRENYL-DIPHOSPHATE SYNTHASE PDSS1"/>
    <property type="match status" value="1"/>
</dbReference>
<keyword evidence="6" id="KW-0414">Isoprene biosynthesis</keyword>
<comment type="caution">
    <text evidence="8">The sequence shown here is derived from an EMBL/GenBank/DDBJ whole genome shotgun (WGS) entry which is preliminary data.</text>
</comment>
<name>A0AAE0YJ66_9GAST</name>
<keyword evidence="3 7" id="KW-0808">Transferase</keyword>
<dbReference type="Gene3D" id="1.10.600.10">
    <property type="entry name" value="Farnesyl Diphosphate Synthase"/>
    <property type="match status" value="1"/>
</dbReference>
<evidence type="ECO:0000313" key="9">
    <source>
        <dbReference type="Proteomes" id="UP001283361"/>
    </source>
</evidence>
<dbReference type="AlphaFoldDB" id="A0AAE0YJ66"/>
<evidence type="ECO:0000256" key="6">
    <source>
        <dbReference type="ARBA" id="ARBA00023229"/>
    </source>
</evidence>